<dbReference type="HOGENOM" id="CLU_000315_15_3_1"/>
<comment type="subcellular location">
    <subcellularLocation>
        <location evidence="1">Nucleus</location>
    </subcellularLocation>
</comment>
<evidence type="ECO:0000256" key="8">
    <source>
        <dbReference type="SAM" id="MobiDB-lite"/>
    </source>
</evidence>
<feature type="compositionally biased region" description="Basic and acidic residues" evidence="8">
    <location>
        <begin position="1032"/>
        <end position="1044"/>
    </location>
</feature>
<evidence type="ECO:0000256" key="4">
    <source>
        <dbReference type="ARBA" id="ARBA00023117"/>
    </source>
</evidence>
<dbReference type="InterPro" id="IPR014012">
    <property type="entry name" value="HSA_dom"/>
</dbReference>
<dbReference type="Pfam" id="PF00176">
    <property type="entry name" value="SNF2-rel_dom"/>
    <property type="match status" value="1"/>
</dbReference>
<dbReference type="PROSITE" id="PS51204">
    <property type="entry name" value="HSA"/>
    <property type="match status" value="1"/>
</dbReference>
<feature type="compositionally biased region" description="Basic and acidic residues" evidence="8">
    <location>
        <begin position="1110"/>
        <end position="1123"/>
    </location>
</feature>
<evidence type="ECO:0000256" key="5">
    <source>
        <dbReference type="ARBA" id="ARBA00023163"/>
    </source>
</evidence>
<feature type="domain" description="QLQ" evidence="12">
    <location>
        <begin position="62"/>
        <end position="97"/>
    </location>
</feature>
<dbReference type="InterPro" id="IPR029295">
    <property type="entry name" value="SnAC"/>
</dbReference>
<keyword evidence="14" id="KW-1185">Reference proteome</keyword>
<feature type="compositionally biased region" description="Low complexity" evidence="8">
    <location>
        <begin position="1078"/>
        <end position="1091"/>
    </location>
</feature>
<evidence type="ECO:0000256" key="6">
    <source>
        <dbReference type="ARBA" id="ARBA00023242"/>
    </source>
</evidence>
<dbReference type="SMART" id="SM01314">
    <property type="entry name" value="SnAC"/>
    <property type="match status" value="1"/>
</dbReference>
<feature type="compositionally biased region" description="Basic and acidic residues" evidence="8">
    <location>
        <begin position="1064"/>
        <end position="1077"/>
    </location>
</feature>
<dbReference type="InterPro" id="IPR001650">
    <property type="entry name" value="Helicase_C-like"/>
</dbReference>
<proteinExistence type="predicted"/>
<feature type="compositionally biased region" description="Basic and acidic residues" evidence="8">
    <location>
        <begin position="1132"/>
        <end position="1142"/>
    </location>
</feature>
<dbReference type="Gene3D" id="3.40.50.10810">
    <property type="entry name" value="Tandem AAA-ATPase domain"/>
    <property type="match status" value="1"/>
</dbReference>
<name>Q241C2_TETTS</name>
<feature type="region of interest" description="Disordered" evidence="8">
    <location>
        <begin position="1032"/>
        <end position="1228"/>
    </location>
</feature>
<evidence type="ECO:0000256" key="2">
    <source>
        <dbReference type="ARBA" id="ARBA00022801"/>
    </source>
</evidence>
<feature type="compositionally biased region" description="Low complexity" evidence="8">
    <location>
        <begin position="1174"/>
        <end position="1200"/>
    </location>
</feature>
<dbReference type="PROSITE" id="PS51666">
    <property type="entry name" value="QLQ"/>
    <property type="match status" value="1"/>
</dbReference>
<dbReference type="GO" id="GO:0016787">
    <property type="term" value="F:hydrolase activity"/>
    <property type="evidence" value="ECO:0007669"/>
    <property type="project" value="UniProtKB-KW"/>
</dbReference>
<evidence type="ECO:0000313" key="14">
    <source>
        <dbReference type="Proteomes" id="UP000009168"/>
    </source>
</evidence>
<dbReference type="RefSeq" id="XP_001022631.2">
    <property type="nucleotide sequence ID" value="XM_001022631.2"/>
</dbReference>
<keyword evidence="6" id="KW-0539">Nucleus</keyword>
<evidence type="ECO:0000256" key="1">
    <source>
        <dbReference type="ARBA" id="ARBA00004123"/>
    </source>
</evidence>
<keyword evidence="4" id="KW-0103">Bromodomain</keyword>
<dbReference type="AlphaFoldDB" id="Q241C2"/>
<dbReference type="InParanoid" id="Q241C2"/>
<dbReference type="Gene3D" id="3.40.50.300">
    <property type="entry name" value="P-loop containing nucleotide triphosphate hydrolases"/>
    <property type="match status" value="1"/>
</dbReference>
<keyword evidence="7" id="KW-0175">Coiled coil</keyword>
<feature type="domain" description="HSA" evidence="11">
    <location>
        <begin position="251"/>
        <end position="323"/>
    </location>
</feature>
<keyword evidence="3" id="KW-0805">Transcription regulation</keyword>
<dbReference type="CDD" id="cd18793">
    <property type="entry name" value="SF2_C_SNF"/>
    <property type="match status" value="1"/>
</dbReference>
<feature type="compositionally biased region" description="Polar residues" evidence="8">
    <location>
        <begin position="1143"/>
        <end position="1152"/>
    </location>
</feature>
<feature type="compositionally biased region" description="Basic and acidic residues" evidence="8">
    <location>
        <begin position="1203"/>
        <end position="1213"/>
    </location>
</feature>
<dbReference type="InterPro" id="IPR000330">
    <property type="entry name" value="SNF2_N"/>
</dbReference>
<dbReference type="PROSITE" id="PS51192">
    <property type="entry name" value="HELICASE_ATP_BIND_1"/>
    <property type="match status" value="1"/>
</dbReference>
<dbReference type="SMART" id="SM00487">
    <property type="entry name" value="DEXDc"/>
    <property type="match status" value="1"/>
</dbReference>
<dbReference type="PANTHER" id="PTHR10799">
    <property type="entry name" value="SNF2/RAD54 HELICASE FAMILY"/>
    <property type="match status" value="1"/>
</dbReference>
<dbReference type="SMART" id="SM00951">
    <property type="entry name" value="QLQ"/>
    <property type="match status" value="1"/>
</dbReference>
<feature type="domain" description="Helicase C-terminal" evidence="10">
    <location>
        <begin position="739"/>
        <end position="901"/>
    </location>
</feature>
<dbReference type="InterPro" id="IPR014978">
    <property type="entry name" value="Gln-Leu-Gln_QLQ"/>
</dbReference>
<feature type="compositionally biased region" description="Acidic residues" evidence="8">
    <location>
        <begin position="1047"/>
        <end position="1063"/>
    </location>
</feature>
<dbReference type="SMART" id="SM00573">
    <property type="entry name" value="HSA"/>
    <property type="match status" value="1"/>
</dbReference>
<dbReference type="GO" id="GO:0006355">
    <property type="term" value="P:regulation of DNA-templated transcription"/>
    <property type="evidence" value="ECO:0007669"/>
    <property type="project" value="InterPro"/>
</dbReference>
<evidence type="ECO:0000259" key="12">
    <source>
        <dbReference type="PROSITE" id="PS51666"/>
    </source>
</evidence>
<dbReference type="PROSITE" id="PS51194">
    <property type="entry name" value="HELICASE_CTER"/>
    <property type="match status" value="1"/>
</dbReference>
<organism evidence="13 14">
    <name type="scientific">Tetrahymena thermophila (strain SB210)</name>
    <dbReference type="NCBI Taxonomy" id="312017"/>
    <lineage>
        <taxon>Eukaryota</taxon>
        <taxon>Sar</taxon>
        <taxon>Alveolata</taxon>
        <taxon>Ciliophora</taxon>
        <taxon>Intramacronucleata</taxon>
        <taxon>Oligohymenophorea</taxon>
        <taxon>Hymenostomatida</taxon>
        <taxon>Tetrahymenina</taxon>
        <taxon>Tetrahymenidae</taxon>
        <taxon>Tetrahymena</taxon>
    </lineage>
</organism>
<accession>Q241C2</accession>
<evidence type="ECO:0000259" key="10">
    <source>
        <dbReference type="PROSITE" id="PS51194"/>
    </source>
</evidence>
<evidence type="ECO:0000313" key="13">
    <source>
        <dbReference type="EMBL" id="EAS02386.2"/>
    </source>
</evidence>
<dbReference type="CDD" id="cd17996">
    <property type="entry name" value="DEXHc_SMARCA2_SMARCA4"/>
    <property type="match status" value="1"/>
</dbReference>
<dbReference type="OrthoDB" id="5857104at2759"/>
<dbReference type="Pfam" id="PF07529">
    <property type="entry name" value="HSA"/>
    <property type="match status" value="1"/>
</dbReference>
<dbReference type="Proteomes" id="UP000009168">
    <property type="component" value="Unassembled WGS sequence"/>
</dbReference>
<dbReference type="Pfam" id="PF00271">
    <property type="entry name" value="Helicase_C"/>
    <property type="match status" value="1"/>
</dbReference>
<dbReference type="KEGG" id="tet:TTHERM_01245640"/>
<dbReference type="SUPFAM" id="SSF52540">
    <property type="entry name" value="P-loop containing nucleoside triphosphate hydrolases"/>
    <property type="match status" value="2"/>
</dbReference>
<feature type="compositionally biased region" description="Acidic residues" evidence="8">
    <location>
        <begin position="1214"/>
        <end position="1228"/>
    </location>
</feature>
<dbReference type="GeneID" id="7841303"/>
<protein>
    <submittedName>
        <fullName evidence="13">HSA protein</fullName>
    </submittedName>
</protein>
<evidence type="ECO:0000259" key="9">
    <source>
        <dbReference type="PROSITE" id="PS51192"/>
    </source>
</evidence>
<evidence type="ECO:0000256" key="3">
    <source>
        <dbReference type="ARBA" id="ARBA00023015"/>
    </source>
</evidence>
<keyword evidence="2" id="KW-0378">Hydrolase</keyword>
<dbReference type="Pfam" id="PF14619">
    <property type="entry name" value="SnAC"/>
    <property type="match status" value="1"/>
</dbReference>
<dbReference type="InterPro" id="IPR038718">
    <property type="entry name" value="SNF2-like_sf"/>
</dbReference>
<dbReference type="STRING" id="312017.Q241C2"/>
<feature type="domain" description="Helicase ATP-binding" evidence="9">
    <location>
        <begin position="431"/>
        <end position="596"/>
    </location>
</feature>
<dbReference type="GO" id="GO:0042393">
    <property type="term" value="F:histone binding"/>
    <property type="evidence" value="ECO:0007669"/>
    <property type="project" value="InterPro"/>
</dbReference>
<dbReference type="InterPro" id="IPR014001">
    <property type="entry name" value="Helicase_ATP-bd"/>
</dbReference>
<evidence type="ECO:0000259" key="11">
    <source>
        <dbReference type="PROSITE" id="PS51204"/>
    </source>
</evidence>
<feature type="coiled-coil region" evidence="7">
    <location>
        <begin position="285"/>
        <end position="324"/>
    </location>
</feature>
<sequence>MEDRLSELIQQAKYLQENDQTDSDKYLQIYDQLRQITLQQSDEPNYAMDLEDKAITNDCAESLTDKQVFQIKQQVLAYKHMIRNVPLPREIEKNIYGLTKEQWDIESERIMSRSLRYYNERIDKNEELKRLIMDKFKKRNPEQIPSESLVKMVKDNQFHLKKRQTEIQSLLGNNIELLTEEAIVRLKAEKLMIEQINLYKEVKNKILKPEEITRMPSRVFEKQLLDRSFYKKEKPQRKSEPDSLKKFDVQFKQEQEKRKKQKHREFLQQIFIHQNDFFEFHKKIKKQLKKRSNAARQYLEQLQIKQQMQKEKEAKERIQVLKSNNIEDYYTLIAQMKNSRILDLLKQTDKFLRELGAKIKEQKGDAQNEEDTDIMVDPYDDDVKLLENLSKSNKVYYNLSHKIQETIDQQPTILEGGKLKPYQLIGLKWLISLYNNKLNGILADEMGLGKTIQTISLFAYLMEVKKNNGPFLVVVPLSTISNWVLEFDKWAPKIKKIAYKGSPQVRKELAKELKTTKWNVCITTYDYILKDRLTLHKFDWKYIIVDEGHRMKNSKSKFASILGQQYTSDYRILLTGTPLQNNLGELWALLNFLLPKVFSSCDDFEKWFSMPLSKFGSAAEKESALTEEENLLIINRLHQVLRPFLLRRVKKEVEAELPDKVEHIIKVELSSWQKILFNKINDRSIDTSNDNFQSKNGKKALMNLMMQLKKCCNHPYLFLNSDAYQIDDMIWRVSGKFELLDKMLAKLIRTGHRVLIFTQMTHVMDLMEEYFKLREDYIKYLRLDGTTKADERGVKMAQFNQPNSPYNVFILSTRAGGLGLNLQTADTVIIFDSDWNPQMDQQAQDRAHRIGSKSEVRVYRLVTNTWIEEEILSKAAYKMGLDEMIIQAGLYNQKSTDNDREEKIQDLLRKKKRYDEMDEEIPNDEQINQILCRNEDEYSIFTLMDQERIEKEKERYEKIMSYNQNQGASEDENDRKVNYRLCTIEEVPDWIKAPPEKESEIKVYGRGSRQRKQINYCDTLTDLQFAKMIEDGKNPYKNGEKINLDDYLSEDDEDDYDEDDDGDDYRANISDRRERRLQMQQLQEQQQNQSQAGEPAKKDNPDTLVPEKQLSSEEQKKLEESRKAAGRKGRPSKQELMTRKQTNDSQNNSVTKQEYDDKSARKNKKLKVDDDDLQSQNSQQQQQQGGTNQRQTRTRGQQQNGKSKVDYEDKIYMEEEDNYNDFEEEDDE</sequence>
<dbReference type="GO" id="GO:0005634">
    <property type="term" value="C:nucleus"/>
    <property type="evidence" value="ECO:0007669"/>
    <property type="project" value="UniProtKB-SubCell"/>
</dbReference>
<dbReference type="SMART" id="SM00490">
    <property type="entry name" value="HELICc"/>
    <property type="match status" value="1"/>
</dbReference>
<dbReference type="eggNOG" id="KOG0386">
    <property type="taxonomic scope" value="Eukaryota"/>
</dbReference>
<dbReference type="GO" id="GO:0005524">
    <property type="term" value="F:ATP binding"/>
    <property type="evidence" value="ECO:0007669"/>
    <property type="project" value="InterPro"/>
</dbReference>
<keyword evidence="5" id="KW-0804">Transcription</keyword>
<reference evidence="14" key="1">
    <citation type="journal article" date="2006" name="PLoS Biol.">
        <title>Macronuclear genome sequence of the ciliate Tetrahymena thermophila, a model eukaryote.</title>
        <authorList>
            <person name="Eisen J.A."/>
            <person name="Coyne R.S."/>
            <person name="Wu M."/>
            <person name="Wu D."/>
            <person name="Thiagarajan M."/>
            <person name="Wortman J.R."/>
            <person name="Badger J.H."/>
            <person name="Ren Q."/>
            <person name="Amedeo P."/>
            <person name="Jones K.M."/>
            <person name="Tallon L.J."/>
            <person name="Delcher A.L."/>
            <person name="Salzberg S.L."/>
            <person name="Silva J.C."/>
            <person name="Haas B.J."/>
            <person name="Majoros W.H."/>
            <person name="Farzad M."/>
            <person name="Carlton J.M."/>
            <person name="Smith R.K. Jr."/>
            <person name="Garg J."/>
            <person name="Pearlman R.E."/>
            <person name="Karrer K.M."/>
            <person name="Sun L."/>
            <person name="Manning G."/>
            <person name="Elde N.C."/>
            <person name="Turkewitz A.P."/>
            <person name="Asai D.J."/>
            <person name="Wilkes D.E."/>
            <person name="Wang Y."/>
            <person name="Cai H."/>
            <person name="Collins K."/>
            <person name="Stewart B.A."/>
            <person name="Lee S.R."/>
            <person name="Wilamowska K."/>
            <person name="Weinberg Z."/>
            <person name="Ruzzo W.L."/>
            <person name="Wloga D."/>
            <person name="Gaertig J."/>
            <person name="Frankel J."/>
            <person name="Tsao C.-C."/>
            <person name="Gorovsky M.A."/>
            <person name="Keeling P.J."/>
            <person name="Waller R.F."/>
            <person name="Patron N.J."/>
            <person name="Cherry J.M."/>
            <person name="Stover N.A."/>
            <person name="Krieger C.J."/>
            <person name="del Toro C."/>
            <person name="Ryder H.F."/>
            <person name="Williamson S.C."/>
            <person name="Barbeau R.A."/>
            <person name="Hamilton E.P."/>
            <person name="Orias E."/>
        </authorList>
    </citation>
    <scope>NUCLEOTIDE SEQUENCE [LARGE SCALE GENOMIC DNA]</scope>
    <source>
        <strain evidence="14">SB210</strain>
    </source>
</reference>
<dbReference type="EMBL" id="GG662539">
    <property type="protein sequence ID" value="EAS02386.2"/>
    <property type="molecule type" value="Genomic_DNA"/>
</dbReference>
<dbReference type="Pfam" id="PF08880">
    <property type="entry name" value="QLQ"/>
    <property type="match status" value="1"/>
</dbReference>
<evidence type="ECO:0000256" key="7">
    <source>
        <dbReference type="SAM" id="Coils"/>
    </source>
</evidence>
<dbReference type="InterPro" id="IPR027417">
    <property type="entry name" value="P-loop_NTPase"/>
</dbReference>
<dbReference type="InterPro" id="IPR049730">
    <property type="entry name" value="SNF2/RAD54-like_C"/>
</dbReference>
<gene>
    <name evidence="13" type="ORF">TTHERM_01245640</name>
</gene>
<dbReference type="FunFam" id="3.40.50.10810:FF:000008">
    <property type="entry name" value="Chromatin structure-remodeling complex subunit snf21"/>
    <property type="match status" value="1"/>
</dbReference>